<dbReference type="InterPro" id="IPR016024">
    <property type="entry name" value="ARM-type_fold"/>
</dbReference>
<dbReference type="SMART" id="SM00802">
    <property type="entry name" value="UME"/>
    <property type="match status" value="1"/>
</dbReference>
<reference evidence="4" key="1">
    <citation type="journal article" date="2018" name="Nat. Microbiol.">
        <title>Leveraging single-cell genomics to expand the fungal tree of life.</title>
        <authorList>
            <person name="Ahrendt S.R."/>
            <person name="Quandt C.A."/>
            <person name="Ciobanu D."/>
            <person name="Clum A."/>
            <person name="Salamov A."/>
            <person name="Andreopoulos B."/>
            <person name="Cheng J.F."/>
            <person name="Woyke T."/>
            <person name="Pelin A."/>
            <person name="Henrissat B."/>
            <person name="Reynolds N.K."/>
            <person name="Benny G.L."/>
            <person name="Smith M.E."/>
            <person name="James T.Y."/>
            <person name="Grigoriev I.V."/>
        </authorList>
    </citation>
    <scope>NUCLEOTIDE SEQUENCE [LARGE SCALE GENOMIC DNA]</scope>
</reference>
<proteinExistence type="predicted"/>
<accession>A0A4P9WME6</accession>
<dbReference type="SUPFAM" id="SSF48371">
    <property type="entry name" value="ARM repeat"/>
    <property type="match status" value="1"/>
</dbReference>
<organism evidence="3 4">
    <name type="scientific">Blyttiomyces helicus</name>
    <dbReference type="NCBI Taxonomy" id="388810"/>
    <lineage>
        <taxon>Eukaryota</taxon>
        <taxon>Fungi</taxon>
        <taxon>Fungi incertae sedis</taxon>
        <taxon>Chytridiomycota</taxon>
        <taxon>Chytridiomycota incertae sedis</taxon>
        <taxon>Chytridiomycetes</taxon>
        <taxon>Chytridiomycetes incertae sedis</taxon>
        <taxon>Blyttiomyces</taxon>
    </lineage>
</organism>
<keyword evidence="4" id="KW-1185">Reference proteome</keyword>
<gene>
    <name evidence="3" type="ORF">BDK51DRAFT_26198</name>
</gene>
<dbReference type="InterPro" id="IPR012993">
    <property type="entry name" value="UME"/>
</dbReference>
<protein>
    <recommendedName>
        <fullName evidence="2">UME domain-containing protein</fullName>
    </recommendedName>
</protein>
<feature type="non-terminal residue" evidence="3">
    <location>
        <position position="1420"/>
    </location>
</feature>
<evidence type="ECO:0000259" key="2">
    <source>
        <dbReference type="SMART" id="SM00802"/>
    </source>
</evidence>
<feature type="region of interest" description="Disordered" evidence="1">
    <location>
        <begin position="384"/>
        <end position="414"/>
    </location>
</feature>
<dbReference type="GO" id="GO:0004674">
    <property type="term" value="F:protein serine/threonine kinase activity"/>
    <property type="evidence" value="ECO:0007669"/>
    <property type="project" value="InterPro"/>
</dbReference>
<dbReference type="Proteomes" id="UP000269721">
    <property type="component" value="Unassembled WGS sequence"/>
</dbReference>
<evidence type="ECO:0000313" key="3">
    <source>
        <dbReference type="EMBL" id="RKO92350.1"/>
    </source>
</evidence>
<name>A0A4P9WME6_9FUNG</name>
<dbReference type="OrthoDB" id="381190at2759"/>
<evidence type="ECO:0000256" key="1">
    <source>
        <dbReference type="SAM" id="MobiDB-lite"/>
    </source>
</evidence>
<evidence type="ECO:0000313" key="4">
    <source>
        <dbReference type="Proteomes" id="UP000269721"/>
    </source>
</evidence>
<feature type="domain" description="UME" evidence="2">
    <location>
        <begin position="1070"/>
        <end position="1176"/>
    </location>
</feature>
<dbReference type="Pfam" id="PF08064">
    <property type="entry name" value="UME"/>
    <property type="match status" value="1"/>
</dbReference>
<dbReference type="EMBL" id="KZ994677">
    <property type="protein sequence ID" value="RKO92350.1"/>
    <property type="molecule type" value="Genomic_DNA"/>
</dbReference>
<sequence>MSCLVTPATACFASEAPLPRGEALYAGSTLKLLKLALSRLPDIFIAAKPSSSDTPQDSPPAGALSQLYLPDQDAHATSQRDDSVPFDLWLVSQLVGLLAVAPCAEIHEAVAGVVEGLFEVFKERRDGIERHQMQEFLNAPSSSFGESGKRYPKCFFFLTDPNLCKPLTTPSPARYEIVVRTSKDCFTLQAGLLNIMGLTIKQSKFLPIDLSRSLWTLLCQQLRSPSAVNPSIGLEASFRTLAELCRSNGQIPGPLEHRLLTATFALFIGKLGARIGRTPPPDDASLRMDAALADFLTVALTHRPDAIASVASALQRIVRPDLFPIVRSSHLQAELLKAYAVTLRSSRYLDPAIATLLLDFVTTPDLRKSIALVFVAGLPPADTPPTTASAELRSPKKRTASDAAGRSRSRPVKRPKYDRDDVIVIDDDDDEDLVELDRAVSQVNTLWISKIPSTGPVAALASKVQSIIRVAADDKSPSERGLQLVDGAIDVLVRCGASAAFVECIPVLETLLMRMLREVSALIAESGRASPKNIPPGLASRMAVLCKVSFLACAAPPGSAIPRIALWVLSLPWMKDIANPTSAPQTAKFEALAKRSFFTLHTTVPFSAADVAAPKVASGHIAVDESLMAACIQAIAALPLHRDELPDKWVALLVGGAIAGPAAVRIAGWRAIGKVLAATRCEASVQFLVGVAETAVSLDDPPELLDIVAPSHCTVCDGPLPAARTPTLVPIATWGPFWPLLENRAPAQVRVVFARIALPRLFRHAPSQDLNCQSSALARSCIKFVGSGVLPLRMEIAKFLPTFFTRFDGADPEGSAILESNRSVIINELKVLIDSGKASAQDGVIAAAGSLGRIADDALLELVLYFLIEQLASKHELFRAFATEQASEQIVKGIAKHRRKTPLELMTPFLQPLSLYLIGRMKSSPLQISTLVAILNISEKEFYSLALPYILPHLVLDENALVMEDVARTLDRTMTEMIIDEGGHILAHLFMQDKREIDGALMYFHKTASEGAQGTITISDLLGSVRLLLLTNLAVELGDAAAVRREKAVSALNMVKTKLQDKDKQAPSNLSSFLRPYVLGILSHFNKNVVDHARRKTVADKIKIVRSLGQLILLVGPGVSEFTSQIMAMLQTMLEIRVLRSPAIDSWTAFLRTLRPVAIGPILSQVAVILTASHASFTKDETSRVRAIFEHLYIQNGPALASSLSVLCLLPSVPDFAHLNEAVKKAKAAAVAKEAAGSPGSLRTRDPMDDIGELLAGAAHDNVAVCRRALVELRHTLEENRDALRASVLSESVDPTVNDAVRVLLETCRRFKGTGMDIQLLCCECLGILGAVDPDRLDVVVCSADAAAATANGAGGDLSSFDGVVDFACMLIERQLAPAFRSAHNTKMQDHLAFAIQELLRFCGFTSAVVEDASDARSDT</sequence>